<evidence type="ECO:0000313" key="3">
    <source>
        <dbReference type="Proteomes" id="UP000029647"/>
    </source>
</evidence>
<accession>A0A090WDK6</accession>
<name>A0A090WDK6_NONUL</name>
<sequence>MCDCEVIKILSTETDCTFVYYSDPDSGGGFSGGGGFGSGAWTGGGGGGTTVGTSPIIPSDQDKCEEEKDF</sequence>
<dbReference type="EMBL" id="BBNT01000003">
    <property type="protein sequence ID" value="GAL75031.1"/>
    <property type="molecule type" value="Genomic_DNA"/>
</dbReference>
<gene>
    <name evidence="2" type="ORF">JCM19275_1070</name>
</gene>
<dbReference type="Proteomes" id="UP000029647">
    <property type="component" value="Unassembled WGS sequence"/>
</dbReference>
<protein>
    <submittedName>
        <fullName evidence="2">Uncharacterized protein</fullName>
    </submittedName>
</protein>
<organism evidence="2 3">
    <name type="scientific">Nonlabens ulvanivorans</name>
    <name type="common">Persicivirga ulvanivorans</name>
    <dbReference type="NCBI Taxonomy" id="906888"/>
    <lineage>
        <taxon>Bacteria</taxon>
        <taxon>Pseudomonadati</taxon>
        <taxon>Bacteroidota</taxon>
        <taxon>Flavobacteriia</taxon>
        <taxon>Flavobacteriales</taxon>
        <taxon>Flavobacteriaceae</taxon>
        <taxon>Nonlabens</taxon>
    </lineage>
</organism>
<proteinExistence type="predicted"/>
<feature type="compositionally biased region" description="Gly residues" evidence="1">
    <location>
        <begin position="41"/>
        <end position="50"/>
    </location>
</feature>
<evidence type="ECO:0000256" key="1">
    <source>
        <dbReference type="SAM" id="MobiDB-lite"/>
    </source>
</evidence>
<feature type="region of interest" description="Disordered" evidence="1">
    <location>
        <begin position="41"/>
        <end position="70"/>
    </location>
</feature>
<dbReference type="AlphaFoldDB" id="A0A090WDK6"/>
<feature type="compositionally biased region" description="Basic and acidic residues" evidence="1">
    <location>
        <begin position="60"/>
        <end position="70"/>
    </location>
</feature>
<comment type="caution">
    <text evidence="2">The sequence shown here is derived from an EMBL/GenBank/DDBJ whole genome shotgun (WGS) entry which is preliminary data.</text>
</comment>
<evidence type="ECO:0000313" key="2">
    <source>
        <dbReference type="EMBL" id="GAL75031.1"/>
    </source>
</evidence>
<reference evidence="2 3" key="1">
    <citation type="journal article" date="2014" name="Genome Announc.">
        <title>Draft Genome Sequences of Marine Flavobacterium Nonlabens Strains NR17, NR24, NR27, NR32, NR33, and Ara13.</title>
        <authorList>
            <person name="Nakanishi M."/>
            <person name="Meirelles P."/>
            <person name="Suzuki R."/>
            <person name="Takatani N."/>
            <person name="Mino S."/>
            <person name="Suda W."/>
            <person name="Oshima K."/>
            <person name="Hattori M."/>
            <person name="Ohkuma M."/>
            <person name="Hosokawa M."/>
            <person name="Miyashita K."/>
            <person name="Thompson F.L."/>
            <person name="Niwa A."/>
            <person name="Sawabe T."/>
            <person name="Sawabe T."/>
        </authorList>
    </citation>
    <scope>NUCLEOTIDE SEQUENCE [LARGE SCALE GENOMIC DNA]</scope>
    <source>
        <strain evidence="3">JCM19275</strain>
    </source>
</reference>